<dbReference type="Gene3D" id="3.30.300.30">
    <property type="match status" value="1"/>
</dbReference>
<dbReference type="GO" id="GO:0031956">
    <property type="term" value="F:medium-chain fatty acid-CoA ligase activity"/>
    <property type="evidence" value="ECO:0007669"/>
    <property type="project" value="TreeGrafter"/>
</dbReference>
<dbReference type="EMBL" id="CAESAL010000043">
    <property type="protein sequence ID" value="CAB4343361.1"/>
    <property type="molecule type" value="Genomic_DNA"/>
</dbReference>
<keyword evidence="2" id="KW-0436">Ligase</keyword>
<evidence type="ECO:0000256" key="1">
    <source>
        <dbReference type="ARBA" id="ARBA00006432"/>
    </source>
</evidence>
<reference evidence="5" key="1">
    <citation type="submission" date="2020-05" db="EMBL/GenBank/DDBJ databases">
        <authorList>
            <person name="Chiriac C."/>
            <person name="Salcher M."/>
            <person name="Ghai R."/>
            <person name="Kavagutti S V."/>
        </authorList>
    </citation>
    <scope>NUCLEOTIDE SEQUENCE</scope>
</reference>
<dbReference type="Pfam" id="PF13193">
    <property type="entry name" value="AMP-binding_C"/>
    <property type="match status" value="1"/>
</dbReference>
<dbReference type="FunFam" id="3.30.300.30:FF:000008">
    <property type="entry name" value="2,3-dihydroxybenzoate-AMP ligase"/>
    <property type="match status" value="1"/>
</dbReference>
<dbReference type="InterPro" id="IPR025110">
    <property type="entry name" value="AMP-bd_C"/>
</dbReference>
<comment type="similarity">
    <text evidence="1">Belongs to the ATP-dependent AMP-binding enzyme family.</text>
</comment>
<feature type="domain" description="AMP-binding enzyme C-terminal" evidence="4">
    <location>
        <begin position="417"/>
        <end position="492"/>
    </location>
</feature>
<evidence type="ECO:0000259" key="3">
    <source>
        <dbReference type="Pfam" id="PF00501"/>
    </source>
</evidence>
<organism evidence="5">
    <name type="scientific">freshwater metagenome</name>
    <dbReference type="NCBI Taxonomy" id="449393"/>
    <lineage>
        <taxon>unclassified sequences</taxon>
        <taxon>metagenomes</taxon>
        <taxon>ecological metagenomes</taxon>
    </lineage>
</organism>
<evidence type="ECO:0000259" key="4">
    <source>
        <dbReference type="Pfam" id="PF13193"/>
    </source>
</evidence>
<name>A0A6J5ZL78_9ZZZZ</name>
<sequence>MTGSAGTLAGVVQHAADQQPDAVALIDDIGTITFAELNQRISATIDVVDGLLDATVPVAVIGPNHRTWIELYYAVPASGRLLVFLNHRLHAQELSSMIERSGAGIVVGSSDDIERLRDVGVELPLFNWAAWSALVDGAGNVGVEHRIDPESPAWLLFTSGTTAAPKGALLSHKGLLASVAASTAARPVGIGDVYVFPFPLCHVAGYNVIHRHAHCRPVVLMPGFAAADFCEIVAREQVTSTSLAATMLASLVDLLDVEPERIAQLRSLTSIAYGAAPMPASLLRKADSLLSVDFGQGYGMTELSGNAVFLNAAAHRRGLEGDVSLLEAAGVPVDGVEVRLVDDDGIAVADGQLGEITIRAEQVMLGYLDDEAATSAALCDGWLYTGDIGRMADGLLYVVDRKKDIIITGGENVSSLEVEASVLDYQDVARVAVVGMPDATWGENVCAVVVTVPGVKLDPVALVAHVRQSLAGFKVPRHVVVVDELPATASGKVRKADLRRWLSENPGLLGKRL</sequence>
<accession>A0A6J5ZL78</accession>
<dbReference type="GO" id="GO:0006631">
    <property type="term" value="P:fatty acid metabolic process"/>
    <property type="evidence" value="ECO:0007669"/>
    <property type="project" value="TreeGrafter"/>
</dbReference>
<dbReference type="InterPro" id="IPR045851">
    <property type="entry name" value="AMP-bd_C_sf"/>
</dbReference>
<dbReference type="AlphaFoldDB" id="A0A6J5ZL78"/>
<evidence type="ECO:0000256" key="2">
    <source>
        <dbReference type="ARBA" id="ARBA00022598"/>
    </source>
</evidence>
<dbReference type="PANTHER" id="PTHR43201:SF32">
    <property type="entry name" value="2-SUCCINYLBENZOATE--COA LIGASE, CHLOROPLASTIC_PEROXISOMAL"/>
    <property type="match status" value="1"/>
</dbReference>
<dbReference type="InterPro" id="IPR000873">
    <property type="entry name" value="AMP-dep_synth/lig_dom"/>
</dbReference>
<proteinExistence type="inferred from homology"/>
<feature type="domain" description="AMP-dependent synthetase/ligase" evidence="3">
    <location>
        <begin position="13"/>
        <end position="368"/>
    </location>
</feature>
<gene>
    <name evidence="5" type="ORF">UFOPK3331_01217</name>
</gene>
<protein>
    <submittedName>
        <fullName evidence="5">Unannotated protein</fullName>
    </submittedName>
</protein>
<dbReference type="Gene3D" id="3.40.50.12780">
    <property type="entry name" value="N-terminal domain of ligase-like"/>
    <property type="match status" value="1"/>
</dbReference>
<dbReference type="PANTHER" id="PTHR43201">
    <property type="entry name" value="ACYL-COA SYNTHETASE"/>
    <property type="match status" value="1"/>
</dbReference>
<dbReference type="Pfam" id="PF00501">
    <property type="entry name" value="AMP-binding"/>
    <property type="match status" value="1"/>
</dbReference>
<evidence type="ECO:0000313" key="5">
    <source>
        <dbReference type="EMBL" id="CAB4343361.1"/>
    </source>
</evidence>
<dbReference type="InterPro" id="IPR042099">
    <property type="entry name" value="ANL_N_sf"/>
</dbReference>
<dbReference type="SUPFAM" id="SSF56801">
    <property type="entry name" value="Acetyl-CoA synthetase-like"/>
    <property type="match status" value="1"/>
</dbReference>